<evidence type="ECO:0000256" key="1">
    <source>
        <dbReference type="ARBA" id="ARBA00023002"/>
    </source>
</evidence>
<feature type="compositionally biased region" description="Low complexity" evidence="3">
    <location>
        <begin position="24"/>
        <end position="44"/>
    </location>
</feature>
<feature type="domain" description="NAD-dependent epimerase/dehydratase" evidence="4">
    <location>
        <begin position="74"/>
        <end position="197"/>
    </location>
</feature>
<accession>A0AAE1C2E8</accession>
<organism evidence="5 6">
    <name type="scientific">Recurvomyces mirabilis</name>
    <dbReference type="NCBI Taxonomy" id="574656"/>
    <lineage>
        <taxon>Eukaryota</taxon>
        <taxon>Fungi</taxon>
        <taxon>Dikarya</taxon>
        <taxon>Ascomycota</taxon>
        <taxon>Pezizomycotina</taxon>
        <taxon>Dothideomycetes</taxon>
        <taxon>Dothideomycetidae</taxon>
        <taxon>Mycosphaerellales</taxon>
        <taxon>Teratosphaeriaceae</taxon>
        <taxon>Recurvomyces</taxon>
    </lineage>
</organism>
<dbReference type="PANTHER" id="PTHR10366:SF562">
    <property type="entry name" value="ALDEHYDE REDUCTASE II (AFU_ORTHOLOGUE AFUA_1G11360)"/>
    <property type="match status" value="1"/>
</dbReference>
<evidence type="ECO:0000313" key="6">
    <source>
        <dbReference type="Proteomes" id="UP001274830"/>
    </source>
</evidence>
<proteinExistence type="inferred from homology"/>
<reference evidence="5" key="1">
    <citation type="submission" date="2023-07" db="EMBL/GenBank/DDBJ databases">
        <title>Black Yeasts Isolated from many extreme environments.</title>
        <authorList>
            <person name="Coleine C."/>
            <person name="Stajich J.E."/>
            <person name="Selbmann L."/>
        </authorList>
    </citation>
    <scope>NUCLEOTIDE SEQUENCE</scope>
    <source>
        <strain evidence="5">CCFEE 5485</strain>
    </source>
</reference>
<gene>
    <name evidence="5" type="ORF">LTR78_004691</name>
</gene>
<evidence type="ECO:0000256" key="3">
    <source>
        <dbReference type="SAM" id="MobiDB-lite"/>
    </source>
</evidence>
<protein>
    <recommendedName>
        <fullName evidence="4">NAD-dependent epimerase/dehydratase domain-containing protein</fullName>
    </recommendedName>
</protein>
<comment type="caution">
    <text evidence="5">The sequence shown here is derived from an EMBL/GenBank/DDBJ whole genome shotgun (WGS) entry which is preliminary data.</text>
</comment>
<dbReference type="InterPro" id="IPR050425">
    <property type="entry name" value="NAD(P)_dehydrat-like"/>
</dbReference>
<dbReference type="Pfam" id="PF01370">
    <property type="entry name" value="Epimerase"/>
    <property type="match status" value="1"/>
</dbReference>
<sequence length="346" mass="37518">MERQTATMNTVFGGSQADPPPYPYSRTRSSTAISQGSSQSLSTGKALPTPPPTYRPLEKTRDLERFALPNGSLVLVTGANGWHGMHICDQLLQHGYRVRGTVRDERNAMSLAKYFESKYGAAQFQPAIVPDMVVQGAYSAAVQGCTGVVHSASVMTFDTDPHEVVTPSIAGALHALEAAAAEPGVRRFVYCSATAAAVMQGDGKRNEVTHESWNMAAFRTAWGTASDDEARGFAVFASKYFVDVQDSALLHVAALILPDVRGQRIFAVESPYNINSVLQLLCMIYPNRVFNGDVSDHGIDLTVFKEAPYAEGLLKRMGKEGWTDLETSLSRNCEAFLDDGDQKAAI</sequence>
<dbReference type="SUPFAM" id="SSF51735">
    <property type="entry name" value="NAD(P)-binding Rossmann-fold domains"/>
    <property type="match status" value="1"/>
</dbReference>
<feature type="compositionally biased region" description="Polar residues" evidence="3">
    <location>
        <begin position="1"/>
        <end position="13"/>
    </location>
</feature>
<keyword evidence="6" id="KW-1185">Reference proteome</keyword>
<comment type="similarity">
    <text evidence="2">Belongs to the NAD(P)-dependent epimerase/dehydratase family. Dihydroflavonol-4-reductase subfamily.</text>
</comment>
<dbReference type="Gene3D" id="3.40.50.720">
    <property type="entry name" value="NAD(P)-binding Rossmann-like Domain"/>
    <property type="match status" value="2"/>
</dbReference>
<keyword evidence="1" id="KW-0560">Oxidoreductase</keyword>
<dbReference type="GO" id="GO:0016616">
    <property type="term" value="F:oxidoreductase activity, acting on the CH-OH group of donors, NAD or NADP as acceptor"/>
    <property type="evidence" value="ECO:0007669"/>
    <property type="project" value="TreeGrafter"/>
</dbReference>
<dbReference type="EMBL" id="JAUTXT010000014">
    <property type="protein sequence ID" value="KAK3675607.1"/>
    <property type="molecule type" value="Genomic_DNA"/>
</dbReference>
<evidence type="ECO:0000259" key="4">
    <source>
        <dbReference type="Pfam" id="PF01370"/>
    </source>
</evidence>
<evidence type="ECO:0000256" key="2">
    <source>
        <dbReference type="ARBA" id="ARBA00023445"/>
    </source>
</evidence>
<dbReference type="InterPro" id="IPR001509">
    <property type="entry name" value="Epimerase_deHydtase"/>
</dbReference>
<dbReference type="PANTHER" id="PTHR10366">
    <property type="entry name" value="NAD DEPENDENT EPIMERASE/DEHYDRATASE"/>
    <property type="match status" value="1"/>
</dbReference>
<feature type="region of interest" description="Disordered" evidence="3">
    <location>
        <begin position="1"/>
        <end position="57"/>
    </location>
</feature>
<dbReference type="Proteomes" id="UP001274830">
    <property type="component" value="Unassembled WGS sequence"/>
</dbReference>
<dbReference type="AlphaFoldDB" id="A0AAE1C2E8"/>
<evidence type="ECO:0000313" key="5">
    <source>
        <dbReference type="EMBL" id="KAK3675607.1"/>
    </source>
</evidence>
<dbReference type="InterPro" id="IPR036291">
    <property type="entry name" value="NAD(P)-bd_dom_sf"/>
</dbReference>
<name>A0AAE1C2E8_9PEZI</name>